<proteinExistence type="predicted"/>
<dbReference type="NCBIfam" id="TIGR03063">
    <property type="entry name" value="srtB_target"/>
    <property type="match status" value="1"/>
</dbReference>
<evidence type="ECO:0000256" key="2">
    <source>
        <dbReference type="SAM" id="SignalP"/>
    </source>
</evidence>
<evidence type="ECO:0000313" key="4">
    <source>
        <dbReference type="Proteomes" id="UP000195305"/>
    </source>
</evidence>
<dbReference type="AlphaFoldDB" id="A0A1Y4SVU1"/>
<feature type="signal peptide" evidence="2">
    <location>
        <begin position="1"/>
        <end position="23"/>
    </location>
</feature>
<evidence type="ECO:0008006" key="5">
    <source>
        <dbReference type="Google" id="ProtNLM"/>
    </source>
</evidence>
<evidence type="ECO:0000313" key="3">
    <source>
        <dbReference type="EMBL" id="OUQ34027.1"/>
    </source>
</evidence>
<dbReference type="OrthoDB" id="1764915at2"/>
<dbReference type="RefSeq" id="WP_087358263.1">
    <property type="nucleotide sequence ID" value="NZ_NFLJ01000021.1"/>
</dbReference>
<feature type="chain" id="PRO_5012441277" description="LPXTG cell wall anchor domain-containing protein" evidence="2">
    <location>
        <begin position="24"/>
        <end position="238"/>
    </location>
</feature>
<accession>A0A1Y4SVU1</accession>
<dbReference type="InterPro" id="IPR017502">
    <property type="entry name" value="Sortase_SrtB_target"/>
</dbReference>
<evidence type="ECO:0000256" key="1">
    <source>
        <dbReference type="SAM" id="Phobius"/>
    </source>
</evidence>
<organism evidence="3 4">
    <name type="scientific">Massilimicrobiota timonensis</name>
    <dbReference type="NCBI Taxonomy" id="1776392"/>
    <lineage>
        <taxon>Bacteria</taxon>
        <taxon>Bacillati</taxon>
        <taxon>Bacillota</taxon>
        <taxon>Erysipelotrichia</taxon>
        <taxon>Erysipelotrichales</taxon>
        <taxon>Erysipelotrichaceae</taxon>
        <taxon>Massilimicrobiota</taxon>
    </lineage>
</organism>
<keyword evidence="4" id="KW-1185">Reference proteome</keyword>
<keyword evidence="1" id="KW-0812">Transmembrane</keyword>
<keyword evidence="1" id="KW-1133">Transmembrane helix</keyword>
<comment type="caution">
    <text evidence="3">The sequence shown here is derived from an EMBL/GenBank/DDBJ whole genome shotgun (WGS) entry which is preliminary data.</text>
</comment>
<reference evidence="3 4" key="1">
    <citation type="journal article" date="2018" name="BMC Genomics">
        <title>Whole genome sequencing and function prediction of 133 gut anaerobes isolated from chicken caecum in pure cultures.</title>
        <authorList>
            <person name="Medvecky M."/>
            <person name="Cejkova D."/>
            <person name="Polansky O."/>
            <person name="Karasova D."/>
            <person name="Kubasova T."/>
            <person name="Cizek A."/>
            <person name="Rychlik I."/>
        </authorList>
    </citation>
    <scope>NUCLEOTIDE SEQUENCE [LARGE SCALE GENOMIC DNA]</scope>
    <source>
        <strain evidence="3 4">An13</strain>
    </source>
</reference>
<gene>
    <name evidence="3" type="ORF">B5E75_08195</name>
</gene>
<sequence>MKKLSALLVMFSLFIPTINSVHAAGNSVITFDGEAEKFINTNNEGEVFNLEGMYPGETRTETLTLVNNDYREMNFYMNSKILDEFGNETSTGNMAYDFNFKINGEDLFDGLVGGENNVGEGMMEDNILIATLAKGESATLQMSVTADGDTMDNTYQNATGLVQYTFSVEYDDEAAAQTPQRVVNTVVQTVTNRIEKAVKTGDPATLGLFGVLLGGSVVGIVYLVATRKKKEEDQNEIH</sequence>
<protein>
    <recommendedName>
        <fullName evidence="5">LPXTG cell wall anchor domain-containing protein</fullName>
    </recommendedName>
</protein>
<dbReference type="EMBL" id="NFLJ01000021">
    <property type="protein sequence ID" value="OUQ34027.1"/>
    <property type="molecule type" value="Genomic_DNA"/>
</dbReference>
<feature type="transmembrane region" description="Helical" evidence="1">
    <location>
        <begin position="206"/>
        <end position="225"/>
    </location>
</feature>
<dbReference type="Proteomes" id="UP000195305">
    <property type="component" value="Unassembled WGS sequence"/>
</dbReference>
<keyword evidence="1" id="KW-0472">Membrane</keyword>
<name>A0A1Y4SVU1_9FIRM</name>
<keyword evidence="2" id="KW-0732">Signal</keyword>